<organism evidence="2 3">
    <name type="scientific">Scopulibacillus darangshiensis</name>
    <dbReference type="NCBI Taxonomy" id="442528"/>
    <lineage>
        <taxon>Bacteria</taxon>
        <taxon>Bacillati</taxon>
        <taxon>Bacillota</taxon>
        <taxon>Bacilli</taxon>
        <taxon>Bacillales</taxon>
        <taxon>Sporolactobacillaceae</taxon>
        <taxon>Scopulibacillus</taxon>
    </lineage>
</organism>
<dbReference type="InterPro" id="IPR050312">
    <property type="entry name" value="IolE/XylAMocC-like"/>
</dbReference>
<dbReference type="InterPro" id="IPR013022">
    <property type="entry name" value="Xyl_isomerase-like_TIM-brl"/>
</dbReference>
<protein>
    <submittedName>
        <fullName evidence="2">Sugar phosphate isomerase/epimerase</fullName>
    </submittedName>
</protein>
<dbReference type="EMBL" id="SLXK01000031">
    <property type="protein sequence ID" value="TCP23469.1"/>
    <property type="molecule type" value="Genomic_DNA"/>
</dbReference>
<accession>A0A4R2NNV1</accession>
<evidence type="ECO:0000313" key="2">
    <source>
        <dbReference type="EMBL" id="TCP23469.1"/>
    </source>
</evidence>
<sequence>MKLGVFTVLFSEKSFEDMLDYVKAAGLDAVEIGTGGNPGNAHCDLDALLESEDKRKAYMEAIHSRGLSISAFSCHANPIIPDKAYANESHDTFIKTVRLAEMLDVPVVNCFSGTAGDHEGAKYPNWPVSPWPTEYSDVLKWQWEEKLIPYWKDAGQFAEDRGIKVGLELHGGFLVHTPYTLLKLREETCPSIGANLDPSHLWWQGIDPVGAIKILGKAEAIHHFHAKDTFIDQDNVNMYGLTDMQPYGNVQTRAWTFRSVGCGHGIQEWSDMMSALRTYGYDYVVSIEHEDPLMSVEEGFKRAVTNLQSVLIKDKPADMWWA</sequence>
<dbReference type="PANTHER" id="PTHR12110:SF21">
    <property type="entry name" value="XYLOSE ISOMERASE-LIKE TIM BARREL DOMAIN-CONTAINING PROTEIN"/>
    <property type="match status" value="1"/>
</dbReference>
<keyword evidence="3" id="KW-1185">Reference proteome</keyword>
<dbReference type="InterPro" id="IPR036237">
    <property type="entry name" value="Xyl_isomerase-like_sf"/>
</dbReference>
<dbReference type="Gene3D" id="3.20.20.150">
    <property type="entry name" value="Divalent-metal-dependent TIM barrel enzymes"/>
    <property type="match status" value="1"/>
</dbReference>
<dbReference type="PANTHER" id="PTHR12110">
    <property type="entry name" value="HYDROXYPYRUVATE ISOMERASE"/>
    <property type="match status" value="1"/>
</dbReference>
<dbReference type="Pfam" id="PF01261">
    <property type="entry name" value="AP_endonuc_2"/>
    <property type="match status" value="1"/>
</dbReference>
<dbReference type="RefSeq" id="WP_132747362.1">
    <property type="nucleotide sequence ID" value="NZ_SLXK01000031.1"/>
</dbReference>
<proteinExistence type="predicted"/>
<reference evidence="2 3" key="1">
    <citation type="submission" date="2019-03" db="EMBL/GenBank/DDBJ databases">
        <title>Genomic Encyclopedia of Type Strains, Phase IV (KMG-IV): sequencing the most valuable type-strain genomes for metagenomic binning, comparative biology and taxonomic classification.</title>
        <authorList>
            <person name="Goeker M."/>
        </authorList>
    </citation>
    <scope>NUCLEOTIDE SEQUENCE [LARGE SCALE GENOMIC DNA]</scope>
    <source>
        <strain evidence="2 3">DSM 19377</strain>
    </source>
</reference>
<name>A0A4R2NNV1_9BACL</name>
<gene>
    <name evidence="2" type="ORF">EV207_13131</name>
</gene>
<dbReference type="AlphaFoldDB" id="A0A4R2NNV1"/>
<dbReference type="OrthoDB" id="9779184at2"/>
<comment type="caution">
    <text evidence="2">The sequence shown here is derived from an EMBL/GenBank/DDBJ whole genome shotgun (WGS) entry which is preliminary data.</text>
</comment>
<dbReference type="SUPFAM" id="SSF51658">
    <property type="entry name" value="Xylose isomerase-like"/>
    <property type="match status" value="1"/>
</dbReference>
<evidence type="ECO:0000259" key="1">
    <source>
        <dbReference type="Pfam" id="PF01261"/>
    </source>
</evidence>
<feature type="domain" description="Xylose isomerase-like TIM barrel" evidence="1">
    <location>
        <begin position="19"/>
        <end position="301"/>
    </location>
</feature>
<keyword evidence="2" id="KW-0413">Isomerase</keyword>
<dbReference type="GO" id="GO:0016853">
    <property type="term" value="F:isomerase activity"/>
    <property type="evidence" value="ECO:0007669"/>
    <property type="project" value="UniProtKB-KW"/>
</dbReference>
<evidence type="ECO:0000313" key="3">
    <source>
        <dbReference type="Proteomes" id="UP000295416"/>
    </source>
</evidence>
<dbReference type="Proteomes" id="UP000295416">
    <property type="component" value="Unassembled WGS sequence"/>
</dbReference>